<dbReference type="EMBL" id="DTBE01000063">
    <property type="protein sequence ID" value="HGQ59553.1"/>
    <property type="molecule type" value="Genomic_DNA"/>
</dbReference>
<dbReference type="GO" id="GO:0022857">
    <property type="term" value="F:transmembrane transporter activity"/>
    <property type="evidence" value="ECO:0007669"/>
    <property type="project" value="InterPro"/>
</dbReference>
<reference evidence="4" key="1">
    <citation type="journal article" date="2020" name="mSystems">
        <title>Genome- and Community-Level Interaction Insights into Carbon Utilization and Element Cycling Functions of Hydrothermarchaeota in Hydrothermal Sediment.</title>
        <authorList>
            <person name="Zhou Z."/>
            <person name="Liu Y."/>
            <person name="Xu W."/>
            <person name="Pan J."/>
            <person name="Luo Z.H."/>
            <person name="Li M."/>
        </authorList>
    </citation>
    <scope>NUCLEOTIDE SEQUENCE [LARGE SCALE GENOMIC DNA]</scope>
    <source>
        <strain evidence="3">SpSt-638</strain>
        <strain evidence="4">SpSt-648</strain>
    </source>
</reference>
<accession>A0A7C4JKV3</accession>
<feature type="transmembrane region" description="Helical" evidence="1">
    <location>
        <begin position="299"/>
        <end position="319"/>
    </location>
</feature>
<name>A0A7C4JKV3_STAMA</name>
<evidence type="ECO:0000256" key="1">
    <source>
        <dbReference type="SAM" id="Phobius"/>
    </source>
</evidence>
<feature type="transmembrane region" description="Helical" evidence="1">
    <location>
        <begin position="363"/>
        <end position="385"/>
    </location>
</feature>
<gene>
    <name evidence="3" type="ORF">ENU09_02405</name>
    <name evidence="4" type="ORF">ENU20_00555</name>
</gene>
<dbReference type="PANTHER" id="PTHR23518:SF2">
    <property type="entry name" value="MAJOR FACILITATOR SUPERFAMILY TRANSPORTER"/>
    <property type="match status" value="1"/>
</dbReference>
<proteinExistence type="predicted"/>
<dbReference type="AlphaFoldDB" id="A0A7C4JKV3"/>
<dbReference type="PANTHER" id="PTHR23518">
    <property type="entry name" value="C-METHYLTRANSFERASE"/>
    <property type="match status" value="1"/>
</dbReference>
<feature type="domain" description="Major facilitator superfamily (MFS) profile" evidence="2">
    <location>
        <begin position="14"/>
        <end position="389"/>
    </location>
</feature>
<feature type="transmembrane region" description="Helical" evidence="1">
    <location>
        <begin position="146"/>
        <end position="165"/>
    </location>
</feature>
<feature type="transmembrane region" description="Helical" evidence="1">
    <location>
        <begin position="171"/>
        <end position="189"/>
    </location>
</feature>
<feature type="transmembrane region" description="Helical" evidence="1">
    <location>
        <begin position="244"/>
        <end position="262"/>
    </location>
</feature>
<keyword evidence="1" id="KW-0472">Membrane</keyword>
<feature type="transmembrane region" description="Helical" evidence="1">
    <location>
        <begin position="209"/>
        <end position="232"/>
    </location>
</feature>
<comment type="caution">
    <text evidence="4">The sequence shown here is derived from an EMBL/GenBank/DDBJ whole genome shotgun (WGS) entry which is preliminary data.</text>
</comment>
<evidence type="ECO:0000259" key="2">
    <source>
        <dbReference type="PROSITE" id="PS50850"/>
    </source>
</evidence>
<dbReference type="PROSITE" id="PS50850">
    <property type="entry name" value="MFS"/>
    <property type="match status" value="1"/>
</dbReference>
<dbReference type="EMBL" id="DTBP01000006">
    <property type="protein sequence ID" value="HGQ73558.1"/>
    <property type="molecule type" value="Genomic_DNA"/>
</dbReference>
<feature type="transmembrane region" description="Helical" evidence="1">
    <location>
        <begin position="331"/>
        <end position="351"/>
    </location>
</feature>
<sequence length="394" mass="43122">MGEKIGGNGIHRRNIFALGFTSLLTDISSESVYAVLPLYILHLGYGREVVGVVEGLGELASSMFKLISGVVSQKIGRFKLLTAIGYSLSNFTKPLFAIARTPLSISSIKFIDRVGKGIRTSPRDVLITQSSKYSVRGRAFGIHRTMDTIGALIGPLTAFLILPVLGYQGVFILSLVPGSLAILILALFVKERIVQPDRISIKHSVRPELFYLFLLTVVLTGLSGFNQAFLLIRARELGWSEQLVLTLLILANIIYSAIAYPIGRFFDIKIRNLLYPITHLSIIMGSIIAVIMNTSKAPLLFFTIYGLFLALNDVSTRVITSRIVSEKKAGVGFGLMHMSLGLSVLTGNTLLGFIYEKLGYRSAFTYSAVIGLAGLVSSTIFVLLVTRREHSENI</sequence>
<dbReference type="InterPro" id="IPR020846">
    <property type="entry name" value="MFS_dom"/>
</dbReference>
<dbReference type="InterPro" id="IPR011701">
    <property type="entry name" value="MFS"/>
</dbReference>
<evidence type="ECO:0000313" key="4">
    <source>
        <dbReference type="EMBL" id="HGQ73558.1"/>
    </source>
</evidence>
<organism evidence="4">
    <name type="scientific">Staphylothermus marinus</name>
    <dbReference type="NCBI Taxonomy" id="2280"/>
    <lineage>
        <taxon>Archaea</taxon>
        <taxon>Thermoproteota</taxon>
        <taxon>Thermoprotei</taxon>
        <taxon>Desulfurococcales</taxon>
        <taxon>Desulfurococcaceae</taxon>
        <taxon>Staphylothermus</taxon>
    </lineage>
</organism>
<evidence type="ECO:0000313" key="3">
    <source>
        <dbReference type="EMBL" id="HGQ59553.1"/>
    </source>
</evidence>
<dbReference type="CDD" id="cd17370">
    <property type="entry name" value="MFS_MJ1317_like"/>
    <property type="match status" value="1"/>
</dbReference>
<keyword evidence="1" id="KW-1133">Transmembrane helix</keyword>
<dbReference type="InterPro" id="IPR036259">
    <property type="entry name" value="MFS_trans_sf"/>
</dbReference>
<dbReference type="Gene3D" id="1.20.1250.20">
    <property type="entry name" value="MFS general substrate transporter like domains"/>
    <property type="match status" value="1"/>
</dbReference>
<feature type="transmembrane region" description="Helical" evidence="1">
    <location>
        <begin position="274"/>
        <end position="293"/>
    </location>
</feature>
<dbReference type="Pfam" id="PF07690">
    <property type="entry name" value="MFS_1"/>
    <property type="match status" value="1"/>
</dbReference>
<keyword evidence="1" id="KW-0812">Transmembrane</keyword>
<dbReference type="SUPFAM" id="SSF103473">
    <property type="entry name" value="MFS general substrate transporter"/>
    <property type="match status" value="1"/>
</dbReference>
<protein>
    <submittedName>
        <fullName evidence="4">MFS transporter</fullName>
    </submittedName>
</protein>